<dbReference type="Proteomes" id="UP001206067">
    <property type="component" value="Unassembled WGS sequence"/>
</dbReference>
<comment type="caution">
    <text evidence="2">The sequence shown here is derived from an EMBL/GenBank/DDBJ whole genome shotgun (WGS) entry which is preliminary data.</text>
</comment>
<accession>A0ABT1XSH4</accession>
<feature type="transmembrane region" description="Helical" evidence="1">
    <location>
        <begin position="12"/>
        <end position="41"/>
    </location>
</feature>
<dbReference type="Pfam" id="PF11188">
    <property type="entry name" value="DUF2975"/>
    <property type="match status" value="1"/>
</dbReference>
<sequence length="182" mass="19015">MPINRPKDPLLLAGKVLTFFMQGAMAIAAVALAIAIPAVLLFSTDFAISAGMEDASFPEGFPIPALVGVMAIGIAIVAALFVFFGKLRNIIGTVGEGDPFVPANADRLNAMAWLLLATQVLLLPAAGLGMLLVEWADEAEGAEFSVDGGLDLSGILMVVVLFILARVFRQGAAMREDLEGTV</sequence>
<feature type="transmembrane region" description="Helical" evidence="1">
    <location>
        <begin position="61"/>
        <end position="84"/>
    </location>
</feature>
<keyword evidence="3" id="KW-1185">Reference proteome</keyword>
<keyword evidence="1" id="KW-0472">Membrane</keyword>
<feature type="transmembrane region" description="Helical" evidence="1">
    <location>
        <begin position="152"/>
        <end position="168"/>
    </location>
</feature>
<evidence type="ECO:0000313" key="2">
    <source>
        <dbReference type="EMBL" id="MCR2834172.1"/>
    </source>
</evidence>
<reference evidence="2 3" key="1">
    <citation type="submission" date="2022-08" db="EMBL/GenBank/DDBJ databases">
        <title>Polyphasic taxonomy analysis of Qipengyuania sp.RS5-5.</title>
        <authorList>
            <person name="Xamxidin M."/>
            <person name="Wu M."/>
        </authorList>
    </citation>
    <scope>NUCLEOTIDE SEQUENCE [LARGE SCALE GENOMIC DNA]</scope>
    <source>
        <strain evidence="2 3">RS5-5</strain>
    </source>
</reference>
<evidence type="ECO:0000256" key="1">
    <source>
        <dbReference type="SAM" id="Phobius"/>
    </source>
</evidence>
<organism evidence="2 3">
    <name type="scientific">Parerythrobacter lacustris</name>
    <dbReference type="NCBI Taxonomy" id="2969984"/>
    <lineage>
        <taxon>Bacteria</taxon>
        <taxon>Pseudomonadati</taxon>
        <taxon>Pseudomonadota</taxon>
        <taxon>Alphaproteobacteria</taxon>
        <taxon>Sphingomonadales</taxon>
        <taxon>Erythrobacteraceae</taxon>
        <taxon>Parerythrobacter</taxon>
    </lineage>
</organism>
<proteinExistence type="predicted"/>
<gene>
    <name evidence="2" type="ORF">NSO95_09475</name>
</gene>
<dbReference type="EMBL" id="JANKHH010000005">
    <property type="protein sequence ID" value="MCR2834172.1"/>
    <property type="molecule type" value="Genomic_DNA"/>
</dbReference>
<dbReference type="InterPro" id="IPR021354">
    <property type="entry name" value="DUF2975"/>
</dbReference>
<evidence type="ECO:0000313" key="3">
    <source>
        <dbReference type="Proteomes" id="UP001206067"/>
    </source>
</evidence>
<name>A0ABT1XSH4_9SPHN</name>
<dbReference type="RefSeq" id="WP_257595976.1">
    <property type="nucleotide sequence ID" value="NZ_JANKHH010000005.1"/>
</dbReference>
<feature type="transmembrane region" description="Helical" evidence="1">
    <location>
        <begin position="112"/>
        <end position="132"/>
    </location>
</feature>
<keyword evidence="1" id="KW-1133">Transmembrane helix</keyword>
<protein>
    <submittedName>
        <fullName evidence="2">DUF2975 domain-containing protein</fullName>
    </submittedName>
</protein>
<keyword evidence="1" id="KW-0812">Transmembrane</keyword>